<protein>
    <submittedName>
        <fullName evidence="3">Long-chain fatty acid--CoA ligase</fullName>
    </submittedName>
</protein>
<dbReference type="Proteomes" id="UP000541185">
    <property type="component" value="Unassembled WGS sequence"/>
</dbReference>
<dbReference type="InterPro" id="IPR042099">
    <property type="entry name" value="ANL_N_sf"/>
</dbReference>
<dbReference type="GO" id="GO:0016877">
    <property type="term" value="F:ligase activity, forming carbon-sulfur bonds"/>
    <property type="evidence" value="ECO:0007669"/>
    <property type="project" value="UniProtKB-ARBA"/>
</dbReference>
<dbReference type="InterPro" id="IPR025110">
    <property type="entry name" value="AMP-bd_C"/>
</dbReference>
<sequence>MTLTEEEAGFVPLQDIIAAHAQAHPDAIAIRVEDAVLDWRSFHARISAVARALVRAGIAPGDRVALLGAPSLDYVECFFGIVAARACAVPLPVSASAETLQALLADSGAKLLFADPDIDAGFALQVIPFGPGYARWRGEGGDETALPRAEPGDPFNIIYSSGTTGLPKGIVHLHGMRQRQAARKGFFPPQARTLLSTPMYSNTTIVPMLGTLAAGGTCIFMRKFDAGRFLALAQAQRATHTMLVPVQYQRILAHPAFDGSDLSALELSQSTGAPMDLALKHAILQRWPGRFLEVYGLTEGGVSCFLDARQHPDKLATVGQPGHGGEVFLIDEAGRRLPADAAGATGEVVGRSPFMMAGYHGRPEATEQIRWRDEEGRICHRSGDIGRFDAAGFLTLLDRIKDVIISGGHNIYAADLEAVLARHADVQEAAVIGVPSSQWGETPLALVVPRQGASLDAATLRDWVNAQVGKTQRLAGVELRAELPRSALGKLSKKELRSPYWQHKETP</sequence>
<dbReference type="InterPro" id="IPR045851">
    <property type="entry name" value="AMP-bd_C_sf"/>
</dbReference>
<dbReference type="AlphaFoldDB" id="A0A848H0A1"/>
<dbReference type="Gene3D" id="3.40.50.12780">
    <property type="entry name" value="N-terminal domain of ligase-like"/>
    <property type="match status" value="1"/>
</dbReference>
<feature type="domain" description="AMP-binding enzyme C-terminal" evidence="2">
    <location>
        <begin position="416"/>
        <end position="490"/>
    </location>
</feature>
<evidence type="ECO:0000313" key="3">
    <source>
        <dbReference type="EMBL" id="NML43877.1"/>
    </source>
</evidence>
<dbReference type="PROSITE" id="PS00455">
    <property type="entry name" value="AMP_BINDING"/>
    <property type="match status" value="1"/>
</dbReference>
<dbReference type="PANTHER" id="PTHR43767:SF12">
    <property type="entry name" value="AMP-DEPENDENT SYNTHETASE AND LIGASE"/>
    <property type="match status" value="1"/>
</dbReference>
<dbReference type="InterPro" id="IPR000873">
    <property type="entry name" value="AMP-dep_synth/lig_dom"/>
</dbReference>
<gene>
    <name evidence="3" type="ORF">HHL11_08965</name>
</gene>
<accession>A0A848H0A1</accession>
<dbReference type="Pfam" id="PF00501">
    <property type="entry name" value="AMP-binding"/>
    <property type="match status" value="1"/>
</dbReference>
<dbReference type="InterPro" id="IPR050237">
    <property type="entry name" value="ATP-dep_AMP-bd_enzyme"/>
</dbReference>
<reference evidence="3 4" key="1">
    <citation type="submission" date="2020-04" db="EMBL/GenBank/DDBJ databases">
        <title>Ramlibacter sp. G-1-2-2 isolated from soil.</title>
        <authorList>
            <person name="Dahal R.H."/>
        </authorList>
    </citation>
    <scope>NUCLEOTIDE SEQUENCE [LARGE SCALE GENOMIC DNA]</scope>
    <source>
        <strain evidence="3 4">G-1-2-2</strain>
    </source>
</reference>
<dbReference type="Pfam" id="PF13193">
    <property type="entry name" value="AMP-binding_C"/>
    <property type="match status" value="1"/>
</dbReference>
<dbReference type="EMBL" id="JABBFX010000001">
    <property type="protein sequence ID" value="NML43877.1"/>
    <property type="molecule type" value="Genomic_DNA"/>
</dbReference>
<dbReference type="PANTHER" id="PTHR43767">
    <property type="entry name" value="LONG-CHAIN-FATTY-ACID--COA LIGASE"/>
    <property type="match status" value="1"/>
</dbReference>
<keyword evidence="4" id="KW-1185">Reference proteome</keyword>
<dbReference type="InterPro" id="IPR020845">
    <property type="entry name" value="AMP-binding_CS"/>
</dbReference>
<comment type="caution">
    <text evidence="3">The sequence shown here is derived from an EMBL/GenBank/DDBJ whole genome shotgun (WGS) entry which is preliminary data.</text>
</comment>
<dbReference type="RefSeq" id="WP_169418057.1">
    <property type="nucleotide sequence ID" value="NZ_JABBFX010000001.1"/>
</dbReference>
<dbReference type="SUPFAM" id="SSF56801">
    <property type="entry name" value="Acetyl-CoA synthetase-like"/>
    <property type="match status" value="1"/>
</dbReference>
<evidence type="ECO:0000259" key="1">
    <source>
        <dbReference type="Pfam" id="PF00501"/>
    </source>
</evidence>
<evidence type="ECO:0000313" key="4">
    <source>
        <dbReference type="Proteomes" id="UP000541185"/>
    </source>
</evidence>
<proteinExistence type="predicted"/>
<evidence type="ECO:0000259" key="2">
    <source>
        <dbReference type="Pfam" id="PF13193"/>
    </source>
</evidence>
<feature type="domain" description="AMP-dependent synthetase/ligase" evidence="1">
    <location>
        <begin position="19"/>
        <end position="360"/>
    </location>
</feature>
<dbReference type="Gene3D" id="3.30.300.30">
    <property type="match status" value="1"/>
</dbReference>
<keyword evidence="3" id="KW-0436">Ligase</keyword>
<organism evidence="3 4">
    <name type="scientific">Ramlibacter agri</name>
    <dbReference type="NCBI Taxonomy" id="2728837"/>
    <lineage>
        <taxon>Bacteria</taxon>
        <taxon>Pseudomonadati</taxon>
        <taxon>Pseudomonadota</taxon>
        <taxon>Betaproteobacteria</taxon>
        <taxon>Burkholderiales</taxon>
        <taxon>Comamonadaceae</taxon>
        <taxon>Ramlibacter</taxon>
    </lineage>
</organism>
<name>A0A848H0A1_9BURK</name>